<dbReference type="GO" id="GO:0009506">
    <property type="term" value="C:plasmodesma"/>
    <property type="evidence" value="ECO:0007669"/>
    <property type="project" value="TreeGrafter"/>
</dbReference>
<protein>
    <submittedName>
        <fullName evidence="8">NDR1/HIN1-like protein 3</fullName>
    </submittedName>
</protein>
<evidence type="ECO:0000313" key="9">
    <source>
        <dbReference type="Proteomes" id="UP001140949"/>
    </source>
</evidence>
<evidence type="ECO:0000256" key="6">
    <source>
        <dbReference type="SAM" id="Phobius"/>
    </source>
</evidence>
<keyword evidence="4 6" id="KW-0472">Membrane</keyword>
<feature type="domain" description="Late embryogenesis abundant protein LEA-2 subgroup" evidence="7">
    <location>
        <begin position="101"/>
        <end position="189"/>
    </location>
</feature>
<dbReference type="InterPro" id="IPR044839">
    <property type="entry name" value="NDR1-like"/>
</dbReference>
<dbReference type="EMBL" id="JANAVB010045219">
    <property type="protein sequence ID" value="KAJ6790517.1"/>
    <property type="molecule type" value="Genomic_DNA"/>
</dbReference>
<keyword evidence="9" id="KW-1185">Reference proteome</keyword>
<dbReference type="InterPro" id="IPR004864">
    <property type="entry name" value="LEA_2"/>
</dbReference>
<name>A0AAX6DFG7_IRIPA</name>
<dbReference type="GO" id="GO:0005886">
    <property type="term" value="C:plasma membrane"/>
    <property type="evidence" value="ECO:0007669"/>
    <property type="project" value="TreeGrafter"/>
</dbReference>
<evidence type="ECO:0000256" key="3">
    <source>
        <dbReference type="ARBA" id="ARBA00022989"/>
    </source>
</evidence>
<feature type="transmembrane region" description="Helical" evidence="6">
    <location>
        <begin position="41"/>
        <end position="67"/>
    </location>
</feature>
<dbReference type="Proteomes" id="UP001140949">
    <property type="component" value="Unassembled WGS sequence"/>
</dbReference>
<gene>
    <name evidence="8" type="ORF">M6B38_248910</name>
</gene>
<keyword evidence="3 6" id="KW-1133">Transmembrane helix</keyword>
<proteinExistence type="predicted"/>
<dbReference type="AlphaFoldDB" id="A0AAX6DFG7"/>
<dbReference type="Pfam" id="PF03168">
    <property type="entry name" value="LEA_2"/>
    <property type="match status" value="1"/>
</dbReference>
<evidence type="ECO:0000256" key="4">
    <source>
        <dbReference type="ARBA" id="ARBA00023136"/>
    </source>
</evidence>
<feature type="compositionally biased region" description="Polar residues" evidence="5">
    <location>
        <begin position="1"/>
        <end position="10"/>
    </location>
</feature>
<evidence type="ECO:0000259" key="7">
    <source>
        <dbReference type="Pfam" id="PF03168"/>
    </source>
</evidence>
<evidence type="ECO:0000256" key="1">
    <source>
        <dbReference type="ARBA" id="ARBA00004167"/>
    </source>
</evidence>
<evidence type="ECO:0000256" key="2">
    <source>
        <dbReference type="ARBA" id="ARBA00022692"/>
    </source>
</evidence>
<reference evidence="8" key="1">
    <citation type="journal article" date="2023" name="GigaByte">
        <title>Genome assembly of the bearded iris, Iris pallida Lam.</title>
        <authorList>
            <person name="Bruccoleri R.E."/>
            <person name="Oakeley E.J."/>
            <person name="Faust A.M.E."/>
            <person name="Altorfer M."/>
            <person name="Dessus-Babus S."/>
            <person name="Burckhardt D."/>
            <person name="Oertli M."/>
            <person name="Naumann U."/>
            <person name="Petersen F."/>
            <person name="Wong J."/>
        </authorList>
    </citation>
    <scope>NUCLEOTIDE SEQUENCE</scope>
    <source>
        <strain evidence="8">GSM-AAB239-AS_SAM_17_03QT</strain>
    </source>
</reference>
<dbReference type="PANTHER" id="PTHR31415:SF4">
    <property type="entry name" value="NDR1_HIN1-LIKE PROTEIN 3"/>
    <property type="match status" value="1"/>
</dbReference>
<comment type="subcellular location">
    <subcellularLocation>
        <location evidence="1">Membrane</location>
        <topology evidence="1">Single-pass membrane protein</topology>
    </subcellularLocation>
</comment>
<comment type="caution">
    <text evidence="8">The sequence shown here is derived from an EMBL/GenBank/DDBJ whole genome shotgun (WGS) entry which is preliminary data.</text>
</comment>
<keyword evidence="2 6" id="KW-0812">Transmembrane</keyword>
<reference evidence="8" key="2">
    <citation type="submission" date="2023-04" db="EMBL/GenBank/DDBJ databases">
        <authorList>
            <person name="Bruccoleri R.E."/>
            <person name="Oakeley E.J."/>
            <person name="Faust A.-M."/>
            <person name="Dessus-Babus S."/>
            <person name="Altorfer M."/>
            <person name="Burckhardt D."/>
            <person name="Oertli M."/>
            <person name="Naumann U."/>
            <person name="Petersen F."/>
            <person name="Wong J."/>
        </authorList>
    </citation>
    <scope>NUCLEOTIDE SEQUENCE</scope>
    <source>
        <strain evidence="8">GSM-AAB239-AS_SAM_17_03QT</strain>
        <tissue evidence="8">Leaf</tissue>
    </source>
</reference>
<dbReference type="PANTHER" id="PTHR31415">
    <property type="entry name" value="OS05G0367900 PROTEIN"/>
    <property type="match status" value="1"/>
</dbReference>
<evidence type="ECO:0000256" key="5">
    <source>
        <dbReference type="SAM" id="MobiDB-lite"/>
    </source>
</evidence>
<organism evidence="8 9">
    <name type="scientific">Iris pallida</name>
    <name type="common">Sweet iris</name>
    <dbReference type="NCBI Taxonomy" id="29817"/>
    <lineage>
        <taxon>Eukaryota</taxon>
        <taxon>Viridiplantae</taxon>
        <taxon>Streptophyta</taxon>
        <taxon>Embryophyta</taxon>
        <taxon>Tracheophyta</taxon>
        <taxon>Spermatophyta</taxon>
        <taxon>Magnoliopsida</taxon>
        <taxon>Liliopsida</taxon>
        <taxon>Asparagales</taxon>
        <taxon>Iridaceae</taxon>
        <taxon>Iridoideae</taxon>
        <taxon>Irideae</taxon>
        <taxon>Iris</taxon>
    </lineage>
</organism>
<feature type="region of interest" description="Disordered" evidence="5">
    <location>
        <begin position="1"/>
        <end position="27"/>
    </location>
</feature>
<sequence>MADPKQQVQLNGAYYGPPVPPRDNTYRSAGRRGSDCGCGCLFAALLKLIISVVISIGVIVIVLWLLFRPQRVQVHVESATLTQFNLTNTTNALAYNLTMDLSIRNPNRRVAFYWDRIEARAIYDGYRFGYDALPAFYQGHRTTTTLHPAFRGQQAAPGSFAGTFEREKGEGSFYVQVELSTKLRIKVLRFVKLGHFKPRKIDCVVKLPVPGSSGSFERTKCHVDWF</sequence>
<dbReference type="GO" id="GO:0098542">
    <property type="term" value="P:defense response to other organism"/>
    <property type="evidence" value="ECO:0007669"/>
    <property type="project" value="InterPro"/>
</dbReference>
<evidence type="ECO:0000313" key="8">
    <source>
        <dbReference type="EMBL" id="KAJ6790517.1"/>
    </source>
</evidence>
<accession>A0AAX6DFG7</accession>